<reference evidence="5" key="1">
    <citation type="submission" date="2020-05" db="UniProtKB">
        <authorList>
            <consortium name="EnsemblMetazoa"/>
        </authorList>
    </citation>
    <scope>IDENTIFICATION</scope>
    <source>
        <strain evidence="5">BB02</strain>
    </source>
</reference>
<dbReference type="InterPro" id="IPR000898">
    <property type="entry name" value="Indolamine_dOase"/>
</dbReference>
<dbReference type="VEuPathDB" id="VectorBase:BGLAX_030142"/>
<keyword evidence="4" id="KW-0349">Heme</keyword>
<dbReference type="GO" id="GO:0046872">
    <property type="term" value="F:metal ion binding"/>
    <property type="evidence" value="ECO:0007669"/>
    <property type="project" value="UniProtKB-KW"/>
</dbReference>
<dbReference type="PANTHER" id="PTHR28657">
    <property type="entry name" value="INDOLEAMINE 2,3-DIOXYGENASE"/>
    <property type="match status" value="1"/>
</dbReference>
<dbReference type="GO" id="GO:0019441">
    <property type="term" value="P:L-tryptophan catabolic process to kynurenine"/>
    <property type="evidence" value="ECO:0007669"/>
    <property type="project" value="InterPro"/>
</dbReference>
<dbReference type="VEuPathDB" id="VectorBase:BGLB027033"/>
<dbReference type="GO" id="GO:0034354">
    <property type="term" value="P:'de novo' NAD+ biosynthetic process from L-tryptophan"/>
    <property type="evidence" value="ECO:0007669"/>
    <property type="project" value="TreeGrafter"/>
</dbReference>
<dbReference type="SUPFAM" id="SSF140959">
    <property type="entry name" value="Indolic compounds 2,3-dioxygenase-like"/>
    <property type="match status" value="1"/>
</dbReference>
<accession>A0A2C9L544</accession>
<gene>
    <name evidence="5" type="primary">106061361</name>
</gene>
<dbReference type="STRING" id="6526.A0A2C9L544"/>
<evidence type="ECO:0000313" key="6">
    <source>
        <dbReference type="Proteomes" id="UP000076420"/>
    </source>
</evidence>
<dbReference type="InterPro" id="IPR037217">
    <property type="entry name" value="Trp/Indoleamine_2_3_dOase-like"/>
</dbReference>
<feature type="binding site" description="proximal binding residue" evidence="4">
    <location>
        <position position="338"/>
    </location>
    <ligand>
        <name>heme b</name>
        <dbReference type="ChEBI" id="CHEBI:60344"/>
    </ligand>
    <ligandPart>
        <name>Fe</name>
        <dbReference type="ChEBI" id="CHEBI:18248"/>
    </ligandPart>
</feature>
<evidence type="ECO:0000313" key="5">
    <source>
        <dbReference type="EnsemblMetazoa" id="BGLB027033-PA"/>
    </source>
</evidence>
<organism evidence="5 6">
    <name type="scientific">Biomphalaria glabrata</name>
    <name type="common">Bloodfluke planorb</name>
    <name type="synonym">Freshwater snail</name>
    <dbReference type="NCBI Taxonomy" id="6526"/>
    <lineage>
        <taxon>Eukaryota</taxon>
        <taxon>Metazoa</taxon>
        <taxon>Spiralia</taxon>
        <taxon>Lophotrochozoa</taxon>
        <taxon>Mollusca</taxon>
        <taxon>Gastropoda</taxon>
        <taxon>Heterobranchia</taxon>
        <taxon>Euthyneura</taxon>
        <taxon>Panpulmonata</taxon>
        <taxon>Hygrophila</taxon>
        <taxon>Lymnaeoidea</taxon>
        <taxon>Planorbidae</taxon>
        <taxon>Biomphalaria</taxon>
    </lineage>
</organism>
<dbReference type="EnsemblMetazoa" id="BGLB027033-RA">
    <property type="protein sequence ID" value="BGLB027033-PA"/>
    <property type="gene ID" value="BGLB027033"/>
</dbReference>
<proteinExistence type="inferred from homology"/>
<dbReference type="GO" id="GO:0004833">
    <property type="term" value="F:L-tryptophan 2,3-dioxygenase activity"/>
    <property type="evidence" value="ECO:0007669"/>
    <property type="project" value="TreeGrafter"/>
</dbReference>
<dbReference type="Gene3D" id="1.20.58.480">
    <property type="match status" value="1"/>
</dbReference>
<keyword evidence="3 4" id="KW-0408">Iron</keyword>
<evidence type="ECO:0008006" key="7">
    <source>
        <dbReference type="Google" id="ProtNLM"/>
    </source>
</evidence>
<dbReference type="PANTHER" id="PTHR28657:SF5">
    <property type="entry name" value="INDOLEAMINE 2,3-DIOXYGENASE"/>
    <property type="match status" value="1"/>
</dbReference>
<evidence type="ECO:0000256" key="2">
    <source>
        <dbReference type="ARBA" id="ARBA00022723"/>
    </source>
</evidence>
<comment type="similarity">
    <text evidence="1">Belongs to the indoleamine 2,3-dioxygenase family.</text>
</comment>
<dbReference type="AlphaFoldDB" id="A0A2C9L544"/>
<keyword evidence="2 4" id="KW-0479">Metal-binding</keyword>
<name>A0A2C9L544_BIOGL</name>
<protein>
    <recommendedName>
        <fullName evidence="7">Indoleamine 2,3-dioxygenase</fullName>
    </recommendedName>
</protein>
<evidence type="ECO:0000256" key="3">
    <source>
        <dbReference type="ARBA" id="ARBA00023004"/>
    </source>
</evidence>
<evidence type="ECO:0000256" key="4">
    <source>
        <dbReference type="PIRSR" id="PIRSR600898-1"/>
    </source>
</evidence>
<dbReference type="GO" id="GO:0020037">
    <property type="term" value="F:heme binding"/>
    <property type="evidence" value="ECO:0007669"/>
    <property type="project" value="InterPro"/>
</dbReference>
<dbReference type="GO" id="GO:0033754">
    <property type="term" value="F:indoleamine 2,3-dioxygenase activity"/>
    <property type="evidence" value="ECO:0007669"/>
    <property type="project" value="TreeGrafter"/>
</dbReference>
<dbReference type="GO" id="GO:0005737">
    <property type="term" value="C:cytoplasm"/>
    <property type="evidence" value="ECO:0007669"/>
    <property type="project" value="TreeGrafter"/>
</dbReference>
<dbReference type="OrthoDB" id="10262710at2759"/>
<evidence type="ECO:0000256" key="1">
    <source>
        <dbReference type="ARBA" id="ARBA00007119"/>
    </source>
</evidence>
<dbReference type="Proteomes" id="UP000076420">
    <property type="component" value="Unassembled WGS sequence"/>
</dbReference>
<dbReference type="Pfam" id="PF01231">
    <property type="entry name" value="IDO"/>
    <property type="match status" value="1"/>
</dbReference>
<dbReference type="KEGG" id="bgt:106061361"/>
<sequence>MSETVQFEEFEVSQVTGFSAEFADSLPDYYSPWHELASQTVDLVTAQKMRSETEKLPLLDPSQLTDFKDLRLAHLQLVMITAGYAWEQGAEHVAQAIPANVAIPLCEISDKLGVQPGMSYFDIIGNWTRRDKHGPYSRQNIQPKYMLPGGEDYVGFLSLAIQMEVYFTKSFPAIQSILTATKEKDEVLALSALKDLQSWFKEYSSLAKEFHNVMQPDIFFRVITSFLRGFNETCGLPDGMLYEGVTDRPRRIVINSAASQATVFQIMDTLLGVQYPEDKQAFFKKLRTSWCEKHRQLFEMIQQWPGSLRDLAEKNSNPELTLAYNALVDSIKEFRSYHVQLVTKYTVIPNKRLRSEFNIESPDHFTYLMPLLKGIRDVSATSKLEV</sequence>
<dbReference type="RefSeq" id="XP_013074919.2">
    <property type="nucleotide sequence ID" value="XM_013219465.2"/>
</dbReference>